<feature type="coiled-coil region" evidence="2">
    <location>
        <begin position="97"/>
        <end position="169"/>
    </location>
</feature>
<dbReference type="InterPro" id="IPR058624">
    <property type="entry name" value="MdtA-like_HH"/>
</dbReference>
<evidence type="ECO:0000259" key="4">
    <source>
        <dbReference type="Pfam" id="PF25954"/>
    </source>
</evidence>
<dbReference type="OrthoDB" id="9813967at2"/>
<dbReference type="GO" id="GO:1990281">
    <property type="term" value="C:efflux pump complex"/>
    <property type="evidence" value="ECO:0007669"/>
    <property type="project" value="TreeGrafter"/>
</dbReference>
<dbReference type="InterPro" id="IPR006143">
    <property type="entry name" value="RND_pump_MFP"/>
</dbReference>
<reference evidence="5 6" key="1">
    <citation type="submission" date="2019-06" db="EMBL/GenBank/DDBJ databases">
        <title>Whole genome shotgun sequence of Nitrobacter winogradskyi NBRC 14297.</title>
        <authorList>
            <person name="Hosoyama A."/>
            <person name="Uohara A."/>
            <person name="Ohji S."/>
            <person name="Ichikawa N."/>
        </authorList>
    </citation>
    <scope>NUCLEOTIDE SEQUENCE [LARGE SCALE GENOMIC DNA]</scope>
    <source>
        <strain evidence="5 6">NBRC 14297</strain>
    </source>
</reference>
<sequence>MLRPVSLAPVLALVIAGCSQEPEPVAPEVRPVRTVTISKSATGAPVILTGQVQAQDQAALGFRIAGRMIERPVNVGDRIKAGQLIGRLEPQNEQNALRSAQANLVAAQAALTQARNQFERQETLFRQGWTTAVLFDQAKKAATTTQSQVDAAEAQLKSAHDLVEFTELKADAPGVVTDVGAEPGEVVQAGQMIVRLARQDGRDAVFDVPATVLRSAPANPVISVHLTDAPNVTAVGRVREVAPQADPVTRTFAVRVGLDNPPEAMRLGATLTGSMQMEAVPIIEIPATALTKANQKPAVWVIDPVKLTASLRNVDVLRFDPASVAISQGLDVGETVVTAGVQALRPGQQVRLLGAEQ</sequence>
<dbReference type="Proteomes" id="UP000318825">
    <property type="component" value="Unassembled WGS sequence"/>
</dbReference>
<dbReference type="Gene3D" id="1.10.287.470">
    <property type="entry name" value="Helix hairpin bin"/>
    <property type="match status" value="1"/>
</dbReference>
<accession>A0A4Y3WE21</accession>
<comment type="similarity">
    <text evidence="1">Belongs to the membrane fusion protein (MFP) (TC 8.A.1) family.</text>
</comment>
<evidence type="ECO:0000259" key="3">
    <source>
        <dbReference type="Pfam" id="PF25876"/>
    </source>
</evidence>
<feature type="domain" description="CusB-like beta-barrel" evidence="4">
    <location>
        <begin position="208"/>
        <end position="276"/>
    </location>
</feature>
<gene>
    <name evidence="5" type="ORF">NWI01_31590</name>
</gene>
<dbReference type="RefSeq" id="WP_141385007.1">
    <property type="nucleotide sequence ID" value="NZ_BJNF01000098.1"/>
</dbReference>
<keyword evidence="2" id="KW-0175">Coiled coil</keyword>
<dbReference type="PANTHER" id="PTHR30469">
    <property type="entry name" value="MULTIDRUG RESISTANCE PROTEIN MDTA"/>
    <property type="match status" value="1"/>
</dbReference>
<evidence type="ECO:0000313" key="6">
    <source>
        <dbReference type="Proteomes" id="UP000318825"/>
    </source>
</evidence>
<comment type="caution">
    <text evidence="5">The sequence shown here is derived from an EMBL/GenBank/DDBJ whole genome shotgun (WGS) entry which is preliminary data.</text>
</comment>
<evidence type="ECO:0000256" key="1">
    <source>
        <dbReference type="ARBA" id="ARBA00009477"/>
    </source>
</evidence>
<dbReference type="Gene3D" id="2.40.30.170">
    <property type="match status" value="1"/>
</dbReference>
<dbReference type="InterPro" id="IPR058792">
    <property type="entry name" value="Beta-barrel_RND_2"/>
</dbReference>
<dbReference type="GO" id="GO:0015562">
    <property type="term" value="F:efflux transmembrane transporter activity"/>
    <property type="evidence" value="ECO:0007669"/>
    <property type="project" value="TreeGrafter"/>
</dbReference>
<organism evidence="5 6">
    <name type="scientific">Nitrobacter winogradskyi</name>
    <name type="common">Nitrobacter agilis</name>
    <dbReference type="NCBI Taxonomy" id="913"/>
    <lineage>
        <taxon>Bacteria</taxon>
        <taxon>Pseudomonadati</taxon>
        <taxon>Pseudomonadota</taxon>
        <taxon>Alphaproteobacteria</taxon>
        <taxon>Hyphomicrobiales</taxon>
        <taxon>Nitrobacteraceae</taxon>
        <taxon>Nitrobacter</taxon>
    </lineage>
</organism>
<dbReference type="Gene3D" id="2.40.50.100">
    <property type="match status" value="1"/>
</dbReference>
<protein>
    <submittedName>
        <fullName evidence="5">RND transporter</fullName>
    </submittedName>
</protein>
<dbReference type="PROSITE" id="PS51257">
    <property type="entry name" value="PROKAR_LIPOPROTEIN"/>
    <property type="match status" value="1"/>
</dbReference>
<feature type="domain" description="Multidrug resistance protein MdtA-like alpha-helical hairpin" evidence="3">
    <location>
        <begin position="97"/>
        <end position="160"/>
    </location>
</feature>
<name>A0A4Y3WE21_NITWI</name>
<evidence type="ECO:0000256" key="2">
    <source>
        <dbReference type="SAM" id="Coils"/>
    </source>
</evidence>
<dbReference type="NCBIfam" id="TIGR01730">
    <property type="entry name" value="RND_mfp"/>
    <property type="match status" value="1"/>
</dbReference>
<dbReference type="Pfam" id="PF25954">
    <property type="entry name" value="Beta-barrel_RND_2"/>
    <property type="match status" value="1"/>
</dbReference>
<dbReference type="SUPFAM" id="SSF111369">
    <property type="entry name" value="HlyD-like secretion proteins"/>
    <property type="match status" value="1"/>
</dbReference>
<dbReference type="PANTHER" id="PTHR30469:SF38">
    <property type="entry name" value="HLYD FAMILY SECRETION PROTEIN"/>
    <property type="match status" value="1"/>
</dbReference>
<dbReference type="Gene3D" id="2.40.420.20">
    <property type="match status" value="1"/>
</dbReference>
<dbReference type="AlphaFoldDB" id="A0A4Y3WE21"/>
<dbReference type="Pfam" id="PF25876">
    <property type="entry name" value="HH_MFP_RND"/>
    <property type="match status" value="1"/>
</dbReference>
<proteinExistence type="inferred from homology"/>
<dbReference type="EMBL" id="BJNF01000098">
    <property type="protein sequence ID" value="GEC17267.1"/>
    <property type="molecule type" value="Genomic_DNA"/>
</dbReference>
<evidence type="ECO:0000313" key="5">
    <source>
        <dbReference type="EMBL" id="GEC17267.1"/>
    </source>
</evidence>